<dbReference type="InterPro" id="IPR036388">
    <property type="entry name" value="WH-like_DNA-bd_sf"/>
</dbReference>
<dbReference type="GO" id="GO:0051304">
    <property type="term" value="P:chromosome separation"/>
    <property type="evidence" value="ECO:0007669"/>
    <property type="project" value="InterPro"/>
</dbReference>
<accession>A0A1F5SQ89</accession>
<dbReference type="NCBIfam" id="TIGR00281">
    <property type="entry name" value="SMC-Scp complex subunit ScpB"/>
    <property type="match status" value="1"/>
</dbReference>
<keyword evidence="4" id="KW-0131">Cell cycle</keyword>
<evidence type="ECO:0000313" key="5">
    <source>
        <dbReference type="EMBL" id="OGF28819.1"/>
    </source>
</evidence>
<dbReference type="PANTHER" id="PTHR34298">
    <property type="entry name" value="SEGREGATION AND CONDENSATION PROTEIN B"/>
    <property type="match status" value="1"/>
</dbReference>
<reference evidence="5 6" key="1">
    <citation type="journal article" date="2016" name="Nat. Commun.">
        <title>Thousands of microbial genomes shed light on interconnected biogeochemical processes in an aquifer system.</title>
        <authorList>
            <person name="Anantharaman K."/>
            <person name="Brown C.T."/>
            <person name="Hug L.A."/>
            <person name="Sharon I."/>
            <person name="Castelle C.J."/>
            <person name="Probst A.J."/>
            <person name="Thomas B.C."/>
            <person name="Singh A."/>
            <person name="Wilkins M.J."/>
            <person name="Karaoz U."/>
            <person name="Brodie E.L."/>
            <person name="Williams K.H."/>
            <person name="Hubbard S.S."/>
            <person name="Banfield J.F."/>
        </authorList>
    </citation>
    <scope>NUCLEOTIDE SEQUENCE [LARGE SCALE GENOMIC DNA]</scope>
</reference>
<name>A0A1F5SQ89_9BACT</name>
<evidence type="ECO:0000256" key="4">
    <source>
        <dbReference type="ARBA" id="ARBA00023306"/>
    </source>
</evidence>
<comment type="caution">
    <text evidence="5">The sequence shown here is derived from an EMBL/GenBank/DDBJ whole genome shotgun (WGS) entry which is preliminary data.</text>
</comment>
<evidence type="ECO:0000313" key="6">
    <source>
        <dbReference type="Proteomes" id="UP000178925"/>
    </source>
</evidence>
<dbReference type="Pfam" id="PF04079">
    <property type="entry name" value="SMC_ScpB"/>
    <property type="match status" value="1"/>
</dbReference>
<dbReference type="AlphaFoldDB" id="A0A1F5SQ89"/>
<dbReference type="EMBL" id="MFGC01000006">
    <property type="protein sequence ID" value="OGF28819.1"/>
    <property type="molecule type" value="Genomic_DNA"/>
</dbReference>
<keyword evidence="1" id="KW-0963">Cytoplasm</keyword>
<keyword evidence="3" id="KW-0159">Chromosome partition</keyword>
<dbReference type="STRING" id="1797995.A2242_02245"/>
<dbReference type="SUPFAM" id="SSF46785">
    <property type="entry name" value="Winged helix' DNA-binding domain"/>
    <property type="match status" value="2"/>
</dbReference>
<organism evidence="5 6">
    <name type="scientific">Candidatus Falkowbacteria bacterium RIFOXYA2_FULL_47_9</name>
    <dbReference type="NCBI Taxonomy" id="1797995"/>
    <lineage>
        <taxon>Bacteria</taxon>
        <taxon>Candidatus Falkowiibacteriota</taxon>
    </lineage>
</organism>
<protein>
    <submittedName>
        <fullName evidence="5">SMC-Scp complex subunit ScpB</fullName>
    </submittedName>
</protein>
<keyword evidence="2" id="KW-0132">Cell division</keyword>
<dbReference type="Proteomes" id="UP000178925">
    <property type="component" value="Unassembled WGS sequence"/>
</dbReference>
<dbReference type="PANTHER" id="PTHR34298:SF2">
    <property type="entry name" value="SEGREGATION AND CONDENSATION PROTEIN B"/>
    <property type="match status" value="1"/>
</dbReference>
<gene>
    <name evidence="5" type="ORF">A2242_02245</name>
</gene>
<evidence type="ECO:0000256" key="1">
    <source>
        <dbReference type="ARBA" id="ARBA00022490"/>
    </source>
</evidence>
<dbReference type="GO" id="GO:0051301">
    <property type="term" value="P:cell division"/>
    <property type="evidence" value="ECO:0007669"/>
    <property type="project" value="UniProtKB-KW"/>
</dbReference>
<evidence type="ECO:0000256" key="2">
    <source>
        <dbReference type="ARBA" id="ARBA00022618"/>
    </source>
</evidence>
<dbReference type="Gene3D" id="1.10.10.10">
    <property type="entry name" value="Winged helix-like DNA-binding domain superfamily/Winged helix DNA-binding domain"/>
    <property type="match status" value="2"/>
</dbReference>
<evidence type="ECO:0000256" key="3">
    <source>
        <dbReference type="ARBA" id="ARBA00022829"/>
    </source>
</evidence>
<proteinExistence type="predicted"/>
<sequence length="194" mass="21891">MTKIFFVDLAYIFMNLAQQIESLLFIAGRPLTYKKLAETIGGVKTAEVKKTAEELAALYQKEGRGLRVVVAADKAQLASAPELSELTQAFAKEEMQGELTKPSVETLSIIAYRGPVAKLELERIRGVNCSLILRNLLLRGLVEARRDPKKREDYYSVSLEFLKHLGVSSAKELPDYEKLRHNEDIDKFLDPTNY</sequence>
<dbReference type="InterPro" id="IPR036390">
    <property type="entry name" value="WH_DNA-bd_sf"/>
</dbReference>
<dbReference type="InterPro" id="IPR005234">
    <property type="entry name" value="ScpB_csome_segregation"/>
</dbReference>